<comment type="similarity">
    <text evidence="2">Belongs to the sulfatase family.</text>
</comment>
<dbReference type="Gene3D" id="3.40.720.10">
    <property type="entry name" value="Alkaline Phosphatase, subunit A"/>
    <property type="match status" value="1"/>
</dbReference>
<dbReference type="PANTHER" id="PTHR42693">
    <property type="entry name" value="ARYLSULFATASE FAMILY MEMBER"/>
    <property type="match status" value="1"/>
</dbReference>
<evidence type="ECO:0000256" key="7">
    <source>
        <dbReference type="SAM" id="MobiDB-lite"/>
    </source>
</evidence>
<accession>A0A382JFW1</accession>
<dbReference type="Pfam" id="PF00754">
    <property type="entry name" value="F5_F8_type_C"/>
    <property type="match status" value="1"/>
</dbReference>
<feature type="region of interest" description="Disordered" evidence="7">
    <location>
        <begin position="241"/>
        <end position="286"/>
    </location>
</feature>
<dbReference type="PROSITE" id="PS50022">
    <property type="entry name" value="FA58C_3"/>
    <property type="match status" value="1"/>
</dbReference>
<dbReference type="AlphaFoldDB" id="A0A382JFW1"/>
<dbReference type="EMBL" id="UINC01074218">
    <property type="protein sequence ID" value="SVC11194.1"/>
    <property type="molecule type" value="Genomic_DNA"/>
</dbReference>
<keyword evidence="6" id="KW-0106">Calcium</keyword>
<feature type="non-terminal residue" evidence="9">
    <location>
        <position position="1"/>
    </location>
</feature>
<keyword evidence="3" id="KW-0479">Metal-binding</keyword>
<dbReference type="GO" id="GO:0004065">
    <property type="term" value="F:arylsulfatase activity"/>
    <property type="evidence" value="ECO:0007669"/>
    <property type="project" value="TreeGrafter"/>
</dbReference>
<dbReference type="Gene3D" id="3.30.1120.10">
    <property type="match status" value="1"/>
</dbReference>
<keyword evidence="5" id="KW-0378">Hydrolase</keyword>
<dbReference type="Gene3D" id="2.60.120.260">
    <property type="entry name" value="Galactose-binding domain-like"/>
    <property type="match status" value="1"/>
</dbReference>
<evidence type="ECO:0000313" key="9">
    <source>
        <dbReference type="EMBL" id="SVC11194.1"/>
    </source>
</evidence>
<feature type="compositionally biased region" description="Polar residues" evidence="7">
    <location>
        <begin position="263"/>
        <end position="285"/>
    </location>
</feature>
<dbReference type="SUPFAM" id="SSF49785">
    <property type="entry name" value="Galactose-binding domain-like"/>
    <property type="match status" value="1"/>
</dbReference>
<comment type="cofactor">
    <cofactor evidence="1">
        <name>Ca(2+)</name>
        <dbReference type="ChEBI" id="CHEBI:29108"/>
    </cofactor>
</comment>
<keyword evidence="4" id="KW-0732">Signal</keyword>
<evidence type="ECO:0000256" key="5">
    <source>
        <dbReference type="ARBA" id="ARBA00022801"/>
    </source>
</evidence>
<dbReference type="SUPFAM" id="SSF53649">
    <property type="entry name" value="Alkaline phosphatase-like"/>
    <property type="match status" value="1"/>
</dbReference>
<evidence type="ECO:0000256" key="1">
    <source>
        <dbReference type="ARBA" id="ARBA00001913"/>
    </source>
</evidence>
<evidence type="ECO:0000256" key="4">
    <source>
        <dbReference type="ARBA" id="ARBA00022729"/>
    </source>
</evidence>
<evidence type="ECO:0000256" key="2">
    <source>
        <dbReference type="ARBA" id="ARBA00008779"/>
    </source>
</evidence>
<evidence type="ECO:0000259" key="8">
    <source>
        <dbReference type="PROSITE" id="PS50022"/>
    </source>
</evidence>
<dbReference type="InterPro" id="IPR000917">
    <property type="entry name" value="Sulfatase_N"/>
</dbReference>
<protein>
    <recommendedName>
        <fullName evidence="8">F5/8 type C domain-containing protein</fullName>
    </recommendedName>
</protein>
<name>A0A382JFW1_9ZZZZ</name>
<dbReference type="InterPro" id="IPR008979">
    <property type="entry name" value="Galactose-bd-like_sf"/>
</dbReference>
<evidence type="ECO:0000256" key="6">
    <source>
        <dbReference type="ARBA" id="ARBA00022837"/>
    </source>
</evidence>
<organism evidence="9">
    <name type="scientific">marine metagenome</name>
    <dbReference type="NCBI Taxonomy" id="408172"/>
    <lineage>
        <taxon>unclassified sequences</taxon>
        <taxon>metagenomes</taxon>
        <taxon>ecological metagenomes</taxon>
    </lineage>
</organism>
<feature type="domain" description="F5/8 type C" evidence="8">
    <location>
        <begin position="257"/>
        <end position="399"/>
    </location>
</feature>
<evidence type="ECO:0000256" key="3">
    <source>
        <dbReference type="ARBA" id="ARBA00022723"/>
    </source>
</evidence>
<dbReference type="InterPro" id="IPR000421">
    <property type="entry name" value="FA58C"/>
</dbReference>
<reference evidence="9" key="1">
    <citation type="submission" date="2018-05" db="EMBL/GenBank/DDBJ databases">
        <authorList>
            <person name="Lanie J.A."/>
            <person name="Ng W.-L."/>
            <person name="Kazmierczak K.M."/>
            <person name="Andrzejewski T.M."/>
            <person name="Davidsen T.M."/>
            <person name="Wayne K.J."/>
            <person name="Tettelin H."/>
            <person name="Glass J.I."/>
            <person name="Rusch D."/>
            <person name="Podicherti R."/>
            <person name="Tsui H.-C.T."/>
            <person name="Winkler M.E."/>
        </authorList>
    </citation>
    <scope>NUCLEOTIDE SEQUENCE</scope>
</reference>
<dbReference type="GO" id="GO:0046872">
    <property type="term" value="F:metal ion binding"/>
    <property type="evidence" value="ECO:0007669"/>
    <property type="project" value="UniProtKB-KW"/>
</dbReference>
<proteinExistence type="inferred from homology"/>
<dbReference type="InterPro" id="IPR017850">
    <property type="entry name" value="Alkaline_phosphatase_core_sf"/>
</dbReference>
<gene>
    <name evidence="9" type="ORF">METZ01_LOCUS264048</name>
</gene>
<dbReference type="Pfam" id="PF00884">
    <property type="entry name" value="Sulfatase"/>
    <property type="match status" value="1"/>
</dbReference>
<dbReference type="PANTHER" id="PTHR42693:SF42">
    <property type="entry name" value="ARYLSULFATASE G"/>
    <property type="match status" value="1"/>
</dbReference>
<dbReference type="InterPro" id="IPR050738">
    <property type="entry name" value="Sulfatase"/>
</dbReference>
<sequence length="399" mass="44252">KDKPFLLYFSYYTVHGPIMAKPALLEKYKKKAASFEKRKNEKVHPAYAGMIESLDDSVGRVLAALKETGVADDTVVIFTADNGGTSEQSSGGLRGAKALSYEGGTREPALVKWPGKVKPGSVCEVPAIGMDFYPTMLEMAGLPARPKEHLDGISLVPWLTNASRSPTRESLYWHYPHYHKTKPYGAVRKGDWKLIEFFEEGKLELYDLKNDPSERNDLADSNSKKRDELLADLRNWRKSVDAQMPTLNPNYGKTSVAPKPNRRSGQATKPVSTPLGQVSASSYQVGNPPENALDGRAGTRWAASGEAVPQWWMLEFSKARQLTGVEVSWKNPTWYSHKVEVSDDGKKWKTVSDATGKKTIPAQSRHSFSAKAKFLRVTVDALGSGWATFTELKPLFKAQ</sequence>